<reference evidence="3" key="1">
    <citation type="submission" date="2014-11" db="EMBL/GenBank/DDBJ databases">
        <authorList>
            <person name="Otto D Thomas"/>
            <person name="Naeem Raeece"/>
        </authorList>
    </citation>
    <scope>NUCLEOTIDE SEQUENCE</scope>
</reference>
<feature type="chain" id="PRO_5005191254" evidence="2">
    <location>
        <begin position="26"/>
        <end position="995"/>
    </location>
</feature>
<accession>A0A0G4HDF3</accession>
<feature type="transmembrane region" description="Helical" evidence="1">
    <location>
        <begin position="571"/>
        <end position="590"/>
    </location>
</feature>
<keyword evidence="1" id="KW-0812">Transmembrane</keyword>
<protein>
    <submittedName>
        <fullName evidence="3">Uncharacterized protein</fullName>
    </submittedName>
</protein>
<gene>
    <name evidence="3" type="ORF">Cvel_947</name>
</gene>
<dbReference type="VEuPathDB" id="CryptoDB:Cvel_947"/>
<evidence type="ECO:0000256" key="2">
    <source>
        <dbReference type="SAM" id="SignalP"/>
    </source>
</evidence>
<evidence type="ECO:0000313" key="3">
    <source>
        <dbReference type="EMBL" id="CEM41807.1"/>
    </source>
</evidence>
<dbReference type="EMBL" id="CDMZ01002312">
    <property type="protein sequence ID" value="CEM41807.1"/>
    <property type="molecule type" value="Genomic_DNA"/>
</dbReference>
<keyword evidence="2" id="KW-0732">Signal</keyword>
<proteinExistence type="predicted"/>
<feature type="signal peptide" evidence="2">
    <location>
        <begin position="1"/>
        <end position="25"/>
    </location>
</feature>
<organism evidence="3">
    <name type="scientific">Chromera velia CCMP2878</name>
    <dbReference type="NCBI Taxonomy" id="1169474"/>
    <lineage>
        <taxon>Eukaryota</taxon>
        <taxon>Sar</taxon>
        <taxon>Alveolata</taxon>
        <taxon>Colpodellida</taxon>
        <taxon>Chromeraceae</taxon>
        <taxon>Chromera</taxon>
    </lineage>
</organism>
<dbReference type="PhylomeDB" id="A0A0G4HDF3"/>
<feature type="transmembrane region" description="Helical" evidence="1">
    <location>
        <begin position="597"/>
        <end position="618"/>
    </location>
</feature>
<keyword evidence="1" id="KW-0472">Membrane</keyword>
<dbReference type="AlphaFoldDB" id="A0A0G4HDF3"/>
<name>A0A0G4HDF3_9ALVE</name>
<sequence>MNECCAKMKCLFPLVLIITLPSCAAALDLLLRCTMEVPEDPMPDCRNSELFFPSPETQTYMLRGYLKDEQAQVYENSKSGLLLVFKQDDDHAQEVGRVSVEAQEPLYLDQEEYGLRGGWFVLSSRERRIVAYAQTTSVMDQMVPSDEMDFWVCGHQVHVEIDCQVRDSPPHVEAGIEGSPCTIFGDCSGEDDLVCGMYHPQHAVCMTPEKAKTEGVRVVRGVQKSPPYSNCFYSRSCLVEGFQCFQNTLYTDFAWCLYPEACPKKTGLELLKSELEGEVRKPSGRRLLADWTKEDHTPQGALKKVKASIRKAQGRASKPGKQRRRLFEACVQEGILGSADTAPDMKFGSGDASTDKAKKFKEVTYRCGKVHFDIANVCNDEPLDLDFEATGQLGEVSVRDSDHVRSFVDQETDTLEQEVKNWLHKEWHDLGGREGWDCKTPLGPVASIEDPGVISKKEYRAICSAQGMNPFVCAPLNEEERAHRRRRRLPAAQMLGDFASELGTFRSTKPDSNIPLTPPPLDESEEHEWSLTFVCPGVPNVGRAPSKVYAPQLICGPTYSFAPSVDVGSSWYWAPVFTFAPILTIAPFFTWAPYFTFAVSIFGGVEFAFAPVFLFGPLVNLGPLLELAPIFQFIPLVSIAPITTYVAQYNLVPDILEYWKFSRGEFPPSTVKRFETKGRFGIKDTGKPDLANATEFFYGQLLPVNDIVNKVTSIPAGGLPLSQEKAQKLGLKKSYTLGTFISVSTAPSIICPRKVVGLKGNCTQAQQNANQCPFPEKYREYRGGEHIRIFFIEPTDGNTFIFGDDCLVPYPSDVLRDIPYLPKWAYPAIRLAESVENLIPKPLKVAANSALSLLQVLSEGRYPDPAAWLQSLHGERYRDRMESQNSAAESKKNYLEEGYTGTSTFEREFRNMTVTHQEGTERKMTWSKAFEIASLLSAGSDTEAEMTKGLFDRDSPLSKAARGEIDMRAFFRREITKPMKILFPNQSTDKDRVTK</sequence>
<evidence type="ECO:0000256" key="1">
    <source>
        <dbReference type="SAM" id="Phobius"/>
    </source>
</evidence>
<keyword evidence="1" id="KW-1133">Transmembrane helix</keyword>